<gene>
    <name evidence="1" type="ORF">K8V16_00160</name>
</gene>
<dbReference type="AlphaFoldDB" id="A0A9D2VIG7"/>
<comment type="caution">
    <text evidence="1">The sequence shown here is derived from an EMBL/GenBank/DDBJ whole genome shotgun (WGS) entry which is preliminary data.</text>
</comment>
<dbReference type="EMBL" id="DYZL01000004">
    <property type="protein sequence ID" value="HJH42193.1"/>
    <property type="molecule type" value="Genomic_DNA"/>
</dbReference>
<accession>A0A9D2VIG7</accession>
<organism evidence="1 2">
    <name type="scientific">Rubneribacter badeniensis</name>
    <dbReference type="NCBI Taxonomy" id="2070688"/>
    <lineage>
        <taxon>Bacteria</taxon>
        <taxon>Bacillati</taxon>
        <taxon>Actinomycetota</taxon>
        <taxon>Coriobacteriia</taxon>
        <taxon>Eggerthellales</taxon>
        <taxon>Eggerthellaceae</taxon>
        <taxon>Rubneribacter</taxon>
    </lineage>
</organism>
<evidence type="ECO:0000313" key="2">
    <source>
        <dbReference type="Proteomes" id="UP000789325"/>
    </source>
</evidence>
<reference evidence="1" key="2">
    <citation type="submission" date="2021-09" db="EMBL/GenBank/DDBJ databases">
        <authorList>
            <person name="Gilroy R."/>
        </authorList>
    </citation>
    <scope>NUCLEOTIDE SEQUENCE</scope>
    <source>
        <strain evidence="1">USAMLcec12-2067</strain>
    </source>
</reference>
<name>A0A9D2VIG7_9ACTN</name>
<evidence type="ECO:0000313" key="1">
    <source>
        <dbReference type="EMBL" id="HJH42193.1"/>
    </source>
</evidence>
<sequence length="72" mass="7938">MLKLERRAFSKGIATIETVMRWALGRRPKPAGWMAGLLPVGSWGVPSVGSWSLSPGLRAFSDPRRGAAERFR</sequence>
<dbReference type="Proteomes" id="UP000789325">
    <property type="component" value="Unassembled WGS sequence"/>
</dbReference>
<reference evidence="1" key="1">
    <citation type="journal article" date="2021" name="PeerJ">
        <title>Extensive microbial diversity within the chicken gut microbiome revealed by metagenomics and culture.</title>
        <authorList>
            <person name="Gilroy R."/>
            <person name="Ravi A."/>
            <person name="Getino M."/>
            <person name="Pursley I."/>
            <person name="Horton D.L."/>
            <person name="Alikhan N.F."/>
            <person name="Baker D."/>
            <person name="Gharbi K."/>
            <person name="Hall N."/>
            <person name="Watson M."/>
            <person name="Adriaenssens E.M."/>
            <person name="Foster-Nyarko E."/>
            <person name="Jarju S."/>
            <person name="Secka A."/>
            <person name="Antonio M."/>
            <person name="Oren A."/>
            <person name="Chaudhuri R.R."/>
            <person name="La Ragione R."/>
            <person name="Hildebrand F."/>
            <person name="Pallen M.J."/>
        </authorList>
    </citation>
    <scope>NUCLEOTIDE SEQUENCE</scope>
    <source>
        <strain evidence="1">USAMLcec12-2067</strain>
    </source>
</reference>
<proteinExistence type="predicted"/>
<protein>
    <submittedName>
        <fullName evidence="1">Uncharacterized protein</fullName>
    </submittedName>
</protein>